<dbReference type="InterPro" id="IPR032350">
    <property type="entry name" value="Nbr1_FW"/>
</dbReference>
<organism evidence="3 4">
    <name type="scientific">Saccharopolyspora rosea</name>
    <dbReference type="NCBI Taxonomy" id="524884"/>
    <lineage>
        <taxon>Bacteria</taxon>
        <taxon>Bacillati</taxon>
        <taxon>Actinomycetota</taxon>
        <taxon>Actinomycetes</taxon>
        <taxon>Pseudonocardiales</taxon>
        <taxon>Pseudonocardiaceae</taxon>
        <taxon>Saccharopolyspora</taxon>
    </lineage>
</organism>
<dbReference type="PANTHER" id="PTHR20930">
    <property type="entry name" value="OVARIAN CARCINOMA ANTIGEN CA125-RELATED"/>
    <property type="match status" value="1"/>
</dbReference>
<evidence type="ECO:0000256" key="1">
    <source>
        <dbReference type="SAM" id="MobiDB-lite"/>
    </source>
</evidence>
<dbReference type="Gene3D" id="2.60.40.10">
    <property type="entry name" value="Immunoglobulins"/>
    <property type="match status" value="1"/>
</dbReference>
<dbReference type="PANTHER" id="PTHR20930:SF0">
    <property type="entry name" value="PROTEIN ILRUN"/>
    <property type="match status" value="1"/>
</dbReference>
<feature type="compositionally biased region" description="Basic and acidic residues" evidence="1">
    <location>
        <begin position="1"/>
        <end position="11"/>
    </location>
</feature>
<comment type="caution">
    <text evidence="3">The sequence shown here is derived from an EMBL/GenBank/DDBJ whole genome shotgun (WGS) entry which is preliminary data.</text>
</comment>
<evidence type="ECO:0000313" key="3">
    <source>
        <dbReference type="EMBL" id="MFD0919488.1"/>
    </source>
</evidence>
<feature type="compositionally biased region" description="Basic and acidic residues" evidence="1">
    <location>
        <begin position="108"/>
        <end position="125"/>
    </location>
</feature>
<name>A0ABW3FPI9_9PSEU</name>
<dbReference type="EMBL" id="JBHTIW010000003">
    <property type="protein sequence ID" value="MFD0919488.1"/>
    <property type="molecule type" value="Genomic_DNA"/>
</dbReference>
<protein>
    <submittedName>
        <fullName evidence="3">NBR1-Ig-like domain-containing protein</fullName>
    </submittedName>
</protein>
<feature type="domain" description="Nbr1 FW" evidence="2">
    <location>
        <begin position="190"/>
        <end position="280"/>
    </location>
</feature>
<keyword evidence="4" id="KW-1185">Reference proteome</keyword>
<feature type="region of interest" description="Disordered" evidence="1">
    <location>
        <begin position="108"/>
        <end position="131"/>
    </location>
</feature>
<accession>A0ABW3FPI9</accession>
<dbReference type="InterPro" id="IPR013783">
    <property type="entry name" value="Ig-like_fold"/>
</dbReference>
<dbReference type="Proteomes" id="UP001597018">
    <property type="component" value="Unassembled WGS sequence"/>
</dbReference>
<proteinExistence type="predicted"/>
<dbReference type="CDD" id="cd14947">
    <property type="entry name" value="NBR1_like"/>
    <property type="match status" value="1"/>
</dbReference>
<dbReference type="RefSeq" id="WP_263252683.1">
    <property type="nucleotide sequence ID" value="NZ_BAABLT010000001.1"/>
</dbReference>
<feature type="region of interest" description="Disordered" evidence="1">
    <location>
        <begin position="1"/>
        <end position="27"/>
    </location>
</feature>
<feature type="region of interest" description="Disordered" evidence="1">
    <location>
        <begin position="164"/>
        <end position="187"/>
    </location>
</feature>
<reference evidence="4" key="1">
    <citation type="journal article" date="2019" name="Int. J. Syst. Evol. Microbiol.">
        <title>The Global Catalogue of Microorganisms (GCM) 10K type strain sequencing project: providing services to taxonomists for standard genome sequencing and annotation.</title>
        <authorList>
            <consortium name="The Broad Institute Genomics Platform"/>
            <consortium name="The Broad Institute Genome Sequencing Center for Infectious Disease"/>
            <person name="Wu L."/>
            <person name="Ma J."/>
        </authorList>
    </citation>
    <scope>NUCLEOTIDE SEQUENCE [LARGE SCALE GENOMIC DNA]</scope>
    <source>
        <strain evidence="4">CCUG 56401</strain>
    </source>
</reference>
<dbReference type="Pfam" id="PF16158">
    <property type="entry name" value="N_BRCA1_IG"/>
    <property type="match status" value="1"/>
</dbReference>
<evidence type="ECO:0000259" key="2">
    <source>
        <dbReference type="Pfam" id="PF16158"/>
    </source>
</evidence>
<evidence type="ECO:0000313" key="4">
    <source>
        <dbReference type="Proteomes" id="UP001597018"/>
    </source>
</evidence>
<gene>
    <name evidence="3" type="ORF">ACFQ16_07015</name>
</gene>
<sequence length="301" mass="32581">MTIEHEVDQPRKRGRRARRPDPDDGPVAAFAHALLTLKESAGDPSYDRMRVEFGAMASKSALSAAARGDVLPSWETTWEFVRSLAVTGLGRDQQETRDVWRARWESARAAEESGRCDDEPTKTLPDRAPAPEVSRTARYWPLLVAAAAVVALVALVAHDYLGGGNSRNGTASQQSPPLPGDASRLDDDVTYPDGSAVAVNQRFTKTWRLTNTGTVAWHGRFLQRQPPLDGLDVCHTASRVPIPDTAPGASVLVSVPAQAPGAPGTCRVFWKMVDAQGRLFLPQYSGIYFDVTVTDGPAPGR</sequence>